<keyword evidence="2" id="KW-1185">Reference proteome</keyword>
<protein>
    <submittedName>
        <fullName evidence="1">Uncharacterized protein</fullName>
    </submittedName>
</protein>
<dbReference type="Proteomes" id="UP000790377">
    <property type="component" value="Unassembled WGS sequence"/>
</dbReference>
<accession>A0ACB8AQP4</accession>
<dbReference type="EMBL" id="MU267599">
    <property type="protein sequence ID" value="KAH7915524.1"/>
    <property type="molecule type" value="Genomic_DNA"/>
</dbReference>
<gene>
    <name evidence="1" type="ORF">BJ138DRAFT_56539</name>
</gene>
<proteinExistence type="predicted"/>
<sequence length="357" mass="38423">MATHTYPPVSYPLPPPTTNALSREDRAQLVRSSKKLGRVLGDTPRFLDSDAADASDPYLRSDVIGGVRPSTPSGVSLRTMDSRTSTLSQNQQATSHDSTRGRRKHKHLPPMLKLAFTNTDSSQPKTAMAIAADSPLPMPSTGPSGSNLPLRSAPARKTSHSARYSPIASTFNNPNSASERRSKLERLRRKLGDEVPAEAVFPSTPTTATPRPHRKSHTRSHTMTQGALAMHGDSSESIVFSISSSNSGGDSRDQQHTVVLKTSTRTNKYHHSSQNAPPVPTLPPNSYPHKAYRPSANRSAPVDDDEMGLVKPRVKASAGSKLGSQDYVAHRRAKKEGRGGMESIEMVGFMGGGMGGF</sequence>
<name>A0ACB8AQP4_9AGAM</name>
<reference evidence="1" key="1">
    <citation type="journal article" date="2021" name="New Phytol.">
        <title>Evolutionary innovations through gain and loss of genes in the ectomycorrhizal Boletales.</title>
        <authorList>
            <person name="Wu G."/>
            <person name="Miyauchi S."/>
            <person name="Morin E."/>
            <person name="Kuo A."/>
            <person name="Drula E."/>
            <person name="Varga T."/>
            <person name="Kohler A."/>
            <person name="Feng B."/>
            <person name="Cao Y."/>
            <person name="Lipzen A."/>
            <person name="Daum C."/>
            <person name="Hundley H."/>
            <person name="Pangilinan J."/>
            <person name="Johnson J."/>
            <person name="Barry K."/>
            <person name="LaButti K."/>
            <person name="Ng V."/>
            <person name="Ahrendt S."/>
            <person name="Min B."/>
            <person name="Choi I.G."/>
            <person name="Park H."/>
            <person name="Plett J.M."/>
            <person name="Magnuson J."/>
            <person name="Spatafora J.W."/>
            <person name="Nagy L.G."/>
            <person name="Henrissat B."/>
            <person name="Grigoriev I.V."/>
            <person name="Yang Z.L."/>
            <person name="Xu J."/>
            <person name="Martin F.M."/>
        </authorList>
    </citation>
    <scope>NUCLEOTIDE SEQUENCE</scope>
    <source>
        <strain evidence="1">ATCC 28755</strain>
    </source>
</reference>
<organism evidence="1 2">
    <name type="scientific">Hygrophoropsis aurantiaca</name>
    <dbReference type="NCBI Taxonomy" id="72124"/>
    <lineage>
        <taxon>Eukaryota</taxon>
        <taxon>Fungi</taxon>
        <taxon>Dikarya</taxon>
        <taxon>Basidiomycota</taxon>
        <taxon>Agaricomycotina</taxon>
        <taxon>Agaricomycetes</taxon>
        <taxon>Agaricomycetidae</taxon>
        <taxon>Boletales</taxon>
        <taxon>Coniophorineae</taxon>
        <taxon>Hygrophoropsidaceae</taxon>
        <taxon>Hygrophoropsis</taxon>
    </lineage>
</organism>
<comment type="caution">
    <text evidence="1">The sequence shown here is derived from an EMBL/GenBank/DDBJ whole genome shotgun (WGS) entry which is preliminary data.</text>
</comment>
<evidence type="ECO:0000313" key="1">
    <source>
        <dbReference type="EMBL" id="KAH7915524.1"/>
    </source>
</evidence>
<evidence type="ECO:0000313" key="2">
    <source>
        <dbReference type="Proteomes" id="UP000790377"/>
    </source>
</evidence>